<dbReference type="EMBL" id="CP135131">
    <property type="protein sequence ID" value="WNP39474.1"/>
    <property type="molecule type" value="Genomic_DNA"/>
</dbReference>
<dbReference type="EMBL" id="CP135130">
    <property type="protein sequence ID" value="WNP37382.1"/>
    <property type="molecule type" value="Genomic_DNA"/>
</dbReference>
<evidence type="ECO:0000313" key="4">
    <source>
        <dbReference type="EMBL" id="WNP39474.1"/>
    </source>
</evidence>
<organism evidence="2">
    <name type="scientific">Arcobacter sp. AZ-2023</name>
    <dbReference type="NCBI Taxonomy" id="3074453"/>
    <lineage>
        <taxon>Bacteria</taxon>
        <taxon>Pseudomonadati</taxon>
        <taxon>Campylobacterota</taxon>
        <taxon>Epsilonproteobacteria</taxon>
        <taxon>Campylobacterales</taxon>
        <taxon>Arcobacteraceae</taxon>
        <taxon>Arcobacter</taxon>
    </lineage>
</organism>
<keyword evidence="1" id="KW-0812">Transmembrane</keyword>
<evidence type="ECO:0000313" key="3">
    <source>
        <dbReference type="EMBL" id="WNP37382.1"/>
    </source>
</evidence>
<gene>
    <name evidence="3" type="ORF">RJG58_06990</name>
    <name evidence="4" type="ORF">RMP69_06990</name>
    <name evidence="2" type="ORF">RMQ67_06990</name>
</gene>
<keyword evidence="1" id="KW-0472">Membrane</keyword>
<dbReference type="EMBL" id="CP134855">
    <property type="protein sequence ID" value="WNL31232.1"/>
    <property type="molecule type" value="Genomic_DNA"/>
</dbReference>
<keyword evidence="1" id="KW-1133">Transmembrane helix</keyword>
<evidence type="ECO:0000256" key="1">
    <source>
        <dbReference type="SAM" id="Phobius"/>
    </source>
</evidence>
<dbReference type="AlphaFoldDB" id="A0AA96IJE5"/>
<accession>A0AA96IJE5</accession>
<sequence length="213" mass="25889">MKYLRYLLILVSKLVGKIIGVPMFYILLPFRAYARNRVYNYVLQNNVYLKRLEDKNYVLENGVYYPLNLSKKDYKLRDKGYIKYKKVSKLEYFLALFIWIWFDDDSNYDTHDGSEIEETILKPFGNTWDLGDLRGKYPIVGMKKTFFWICRNTFYNANYLFEEIRENDKNFFYIQFSKIGWHFGYIPYSNSTRKGRLVYFSEDFDKLDKELIK</sequence>
<name>A0AA96IJE5_9BACT</name>
<evidence type="ECO:0000313" key="2">
    <source>
        <dbReference type="EMBL" id="WNL31232.1"/>
    </source>
</evidence>
<feature type="transmembrane region" description="Helical" evidence="1">
    <location>
        <begin position="6"/>
        <end position="28"/>
    </location>
</feature>
<protein>
    <submittedName>
        <fullName evidence="2">Uncharacterized protein</fullName>
    </submittedName>
</protein>
<proteinExistence type="predicted"/>
<reference evidence="2" key="1">
    <citation type="submission" date="2023-09" db="EMBL/GenBank/DDBJ databases">
        <title>Arcobacter tbilisiensis sp. nov. isolated from chicken meat in Tbilisi, Georgia.</title>
        <authorList>
            <person name="Matthias R."/>
            <person name="Zautner A.E."/>
        </authorList>
    </citation>
    <scope>NUCLEOTIDE SEQUENCE</scope>
    <source>
        <strain evidence="3">LEO 101</strain>
        <strain evidence="4">LEO 50</strain>
        <strain evidence="2">LEO 53</strain>
    </source>
</reference>